<dbReference type="NCBIfam" id="TIGR02962">
    <property type="entry name" value="hdxy_isourate"/>
    <property type="match status" value="1"/>
</dbReference>
<dbReference type="AlphaFoldDB" id="A0A940WVE8"/>
<dbReference type="Pfam" id="PF00576">
    <property type="entry name" value="Transthyretin"/>
    <property type="match status" value="1"/>
</dbReference>
<comment type="caution">
    <text evidence="9">The sequence shown here is derived from an EMBL/GenBank/DDBJ whole genome shotgun (WGS) entry which is preliminary data.</text>
</comment>
<comment type="subunit">
    <text evidence="4 7">Homotetramer.</text>
</comment>
<dbReference type="InterPro" id="IPR023418">
    <property type="entry name" value="Thyroxine_BS"/>
</dbReference>
<reference evidence="9" key="1">
    <citation type="submission" date="2021-03" db="EMBL/GenBank/DDBJ databases">
        <title>Bacillus suaedae sp. nov., isolated from Suaeda aralocaspica.</title>
        <authorList>
            <person name="Lei R.F.R."/>
        </authorList>
    </citation>
    <scope>NUCLEOTIDE SEQUENCE</scope>
    <source>
        <strain evidence="9">YZJH907-2</strain>
    </source>
</reference>
<dbReference type="CDD" id="cd05822">
    <property type="entry name" value="TLP_HIUase"/>
    <property type="match status" value="1"/>
</dbReference>
<keyword evidence="10" id="KW-1185">Reference proteome</keyword>
<comment type="catalytic activity">
    <reaction evidence="1 7">
        <text>5-hydroxyisourate + H2O = 5-hydroxy-2-oxo-4-ureido-2,5-dihydro-1H-imidazole-5-carboxylate + H(+)</text>
        <dbReference type="Rhea" id="RHEA:23736"/>
        <dbReference type="ChEBI" id="CHEBI:15377"/>
        <dbReference type="ChEBI" id="CHEBI:15378"/>
        <dbReference type="ChEBI" id="CHEBI:18072"/>
        <dbReference type="ChEBI" id="CHEBI:58639"/>
        <dbReference type="EC" id="3.5.2.17"/>
    </reaction>
</comment>
<proteinExistence type="inferred from homology"/>
<evidence type="ECO:0000256" key="6">
    <source>
        <dbReference type="ARBA" id="ARBA00022801"/>
    </source>
</evidence>
<evidence type="ECO:0000256" key="5">
    <source>
        <dbReference type="ARBA" id="ARBA00022631"/>
    </source>
</evidence>
<accession>A0A940WVE8</accession>
<protein>
    <recommendedName>
        <fullName evidence="7">5-hydroxyisourate hydrolase</fullName>
        <shortName evidence="7">HIU hydrolase</shortName>
        <shortName evidence="7">HIUHase</shortName>
        <ecNumber evidence="7">3.5.2.17</ecNumber>
    </recommendedName>
</protein>
<dbReference type="InterPro" id="IPR023416">
    <property type="entry name" value="Transthyretin/HIU_hydrolase_d"/>
</dbReference>
<evidence type="ECO:0000313" key="9">
    <source>
        <dbReference type="EMBL" id="MBP3952448.1"/>
    </source>
</evidence>
<dbReference type="InterPro" id="IPR036817">
    <property type="entry name" value="Transthyretin/HIU_hydrolase_sf"/>
</dbReference>
<name>A0A940WVE8_9BACI</name>
<feature type="domain" description="Transthyretin/hydroxyisourate hydrolase" evidence="8">
    <location>
        <begin position="10"/>
        <end position="123"/>
    </location>
</feature>
<comment type="similarity">
    <text evidence="3 7">Belongs to the transthyretin family. 5-hydroxyisourate hydrolase subfamily.</text>
</comment>
<evidence type="ECO:0000256" key="7">
    <source>
        <dbReference type="RuleBase" id="RU361270"/>
    </source>
</evidence>
<sequence length="124" mass="13947">MDEQQAIGKLTTHVLDISTGKPGKGILVELWDYEEPTKPRKLVEARTNDDGRLNKPLLEGDSFKTGTYQLIFNVGEYYANKGMSQDEEVPFLDSIPIRFTIVSKEHYHVPLLIAPGGYSTYRGS</sequence>
<dbReference type="GO" id="GO:0033971">
    <property type="term" value="F:hydroxyisourate hydrolase activity"/>
    <property type="evidence" value="ECO:0007669"/>
    <property type="project" value="UniProtKB-EC"/>
</dbReference>
<evidence type="ECO:0000256" key="4">
    <source>
        <dbReference type="ARBA" id="ARBA00011881"/>
    </source>
</evidence>
<dbReference type="Proteomes" id="UP000678228">
    <property type="component" value="Unassembled WGS sequence"/>
</dbReference>
<dbReference type="GO" id="GO:0006144">
    <property type="term" value="P:purine nucleobase metabolic process"/>
    <property type="evidence" value="ECO:0007669"/>
    <property type="project" value="UniProtKB-KW"/>
</dbReference>
<dbReference type="Gene3D" id="2.60.40.180">
    <property type="entry name" value="Transthyretin/hydroxyisourate hydrolase domain"/>
    <property type="match status" value="1"/>
</dbReference>
<evidence type="ECO:0000256" key="1">
    <source>
        <dbReference type="ARBA" id="ARBA00001043"/>
    </source>
</evidence>
<comment type="function">
    <text evidence="2">Catalyzes the hydrolysis of 5-hydroxyisourate (HIU) to 2-oxo-4-hydroxy-4-carboxy-5-ureidoimidazoline (OHCU).</text>
</comment>
<dbReference type="EMBL" id="JAGKSQ010000006">
    <property type="protein sequence ID" value="MBP3952448.1"/>
    <property type="molecule type" value="Genomic_DNA"/>
</dbReference>
<evidence type="ECO:0000256" key="3">
    <source>
        <dbReference type="ARBA" id="ARBA00009850"/>
    </source>
</evidence>
<dbReference type="EC" id="3.5.2.17" evidence="7"/>
<gene>
    <name evidence="9" type="primary">uraH</name>
    <name evidence="9" type="ORF">J7W16_15090</name>
</gene>
<organism evidence="9 10">
    <name type="scientific">Halalkalibacter suaedae</name>
    <dbReference type="NCBI Taxonomy" id="2822140"/>
    <lineage>
        <taxon>Bacteria</taxon>
        <taxon>Bacillati</taxon>
        <taxon>Bacillota</taxon>
        <taxon>Bacilli</taxon>
        <taxon>Bacillales</taxon>
        <taxon>Bacillaceae</taxon>
        <taxon>Halalkalibacter</taxon>
    </lineage>
</organism>
<evidence type="ECO:0000256" key="2">
    <source>
        <dbReference type="ARBA" id="ARBA00002704"/>
    </source>
</evidence>
<dbReference type="PANTHER" id="PTHR10395">
    <property type="entry name" value="URICASE AND TRANSTHYRETIN-RELATED"/>
    <property type="match status" value="1"/>
</dbReference>
<dbReference type="PANTHER" id="PTHR10395:SF7">
    <property type="entry name" value="5-HYDROXYISOURATE HYDROLASE"/>
    <property type="match status" value="1"/>
</dbReference>
<dbReference type="PROSITE" id="PS00769">
    <property type="entry name" value="TRANSTHYRETIN_2"/>
    <property type="match status" value="1"/>
</dbReference>
<dbReference type="PROSITE" id="PS00768">
    <property type="entry name" value="TRANSTHYRETIN_1"/>
    <property type="match status" value="1"/>
</dbReference>
<keyword evidence="6 7" id="KW-0378">Hydrolase</keyword>
<evidence type="ECO:0000259" key="8">
    <source>
        <dbReference type="Pfam" id="PF00576"/>
    </source>
</evidence>
<dbReference type="InterPro" id="IPR014306">
    <property type="entry name" value="Hydroxyisourate_hydrolase"/>
</dbReference>
<dbReference type="InterPro" id="IPR023419">
    <property type="entry name" value="Transthyretin_CS"/>
</dbReference>
<keyword evidence="5 7" id="KW-0659">Purine metabolism</keyword>
<dbReference type="SUPFAM" id="SSF49472">
    <property type="entry name" value="Transthyretin (synonym: prealbumin)"/>
    <property type="match status" value="1"/>
</dbReference>
<evidence type="ECO:0000313" key="10">
    <source>
        <dbReference type="Proteomes" id="UP000678228"/>
    </source>
</evidence>